<name>A0A089LF33_PAEBO</name>
<dbReference type="GO" id="GO:0004061">
    <property type="term" value="F:arylformamidase activity"/>
    <property type="evidence" value="ECO:0007669"/>
    <property type="project" value="InterPro"/>
</dbReference>
<reference evidence="1" key="1">
    <citation type="submission" date="2014-08" db="EMBL/GenBank/DDBJ databases">
        <title>Comparative genomics of the Paenibacillus odorifer group.</title>
        <authorList>
            <person name="den Bakker H.C."/>
            <person name="Tsai Y.-C.Y.-C."/>
            <person name="Martin N."/>
            <person name="Korlach J."/>
            <person name="Wiedmann M."/>
        </authorList>
    </citation>
    <scope>NUCLEOTIDE SEQUENCE [LARGE SCALE GENOMIC DNA]</scope>
    <source>
        <strain evidence="1">DSM 13188</strain>
    </source>
</reference>
<keyword evidence="2" id="KW-1185">Reference proteome</keyword>
<dbReference type="SUPFAM" id="SSF102198">
    <property type="entry name" value="Putative cyclase"/>
    <property type="match status" value="1"/>
</dbReference>
<evidence type="ECO:0008006" key="3">
    <source>
        <dbReference type="Google" id="ProtNLM"/>
    </source>
</evidence>
<dbReference type="KEGG" id="pbd:PBOR_18525"/>
<dbReference type="GO" id="GO:0019441">
    <property type="term" value="P:L-tryptophan catabolic process to kynurenine"/>
    <property type="evidence" value="ECO:0007669"/>
    <property type="project" value="InterPro"/>
</dbReference>
<dbReference type="InterPro" id="IPR007325">
    <property type="entry name" value="KFase/CYL"/>
</dbReference>
<evidence type="ECO:0000313" key="2">
    <source>
        <dbReference type="Proteomes" id="UP000029518"/>
    </source>
</evidence>
<dbReference type="HOGENOM" id="CLU_030671_3_4_9"/>
<dbReference type="PANTHER" id="PTHR31118">
    <property type="entry name" value="CYCLASE-LIKE PROTEIN 2"/>
    <property type="match status" value="1"/>
</dbReference>
<protein>
    <recommendedName>
        <fullName evidence="3">Cyclase</fullName>
    </recommendedName>
</protein>
<dbReference type="AlphaFoldDB" id="A0A089LF33"/>
<organism evidence="1 2">
    <name type="scientific">Paenibacillus borealis</name>
    <dbReference type="NCBI Taxonomy" id="160799"/>
    <lineage>
        <taxon>Bacteria</taxon>
        <taxon>Bacillati</taxon>
        <taxon>Bacillota</taxon>
        <taxon>Bacilli</taxon>
        <taxon>Bacillales</taxon>
        <taxon>Paenibacillaceae</taxon>
        <taxon>Paenibacillus</taxon>
    </lineage>
</organism>
<dbReference type="Proteomes" id="UP000029518">
    <property type="component" value="Chromosome"/>
</dbReference>
<proteinExistence type="predicted"/>
<dbReference type="EMBL" id="CP009285">
    <property type="protein sequence ID" value="AIQ58710.1"/>
    <property type="molecule type" value="Genomic_DNA"/>
</dbReference>
<dbReference type="PANTHER" id="PTHR31118:SF32">
    <property type="entry name" value="KYNURENINE FORMAMIDASE"/>
    <property type="match status" value="1"/>
</dbReference>
<gene>
    <name evidence="1" type="ORF">PBOR_18525</name>
</gene>
<dbReference type="Pfam" id="PF04199">
    <property type="entry name" value="Cyclase"/>
    <property type="match status" value="1"/>
</dbReference>
<dbReference type="Gene3D" id="3.50.30.50">
    <property type="entry name" value="Putative cyclase"/>
    <property type="match status" value="1"/>
</dbReference>
<dbReference type="InterPro" id="IPR037175">
    <property type="entry name" value="KFase_sf"/>
</dbReference>
<sequence>MSKYVEIGYPIYAGMPVFPGLPEVKLDPRERLSKGDEWNGSVLTIYLHAGTHVDAPWHHLNNGKGIDAVPIEDFIYRSPLLIDCPLGPDGFITIAMLEAYEKLHEADILIFNTGYWKYRDTDFERYANHFPAVSPEAAEYIRTKLPNCKAVAIDTLSIENMAEAKRTGFFVHHAFLDHEKYEEPTMLIYEDINPAPLIDKKLISAFAAPLRIKDHDASIINIIVEVEA</sequence>
<evidence type="ECO:0000313" key="1">
    <source>
        <dbReference type="EMBL" id="AIQ58710.1"/>
    </source>
</evidence>
<accession>A0A089LF33</accession>
<dbReference type="OrthoDB" id="9796085at2"/>